<dbReference type="InterPro" id="IPR011013">
    <property type="entry name" value="Gal_mutarotase_sf_dom"/>
</dbReference>
<dbReference type="PATRIC" id="fig|1280947.3.peg.3325"/>
<evidence type="ECO:0000313" key="7">
    <source>
        <dbReference type="EMBL" id="KCZ54486.1"/>
    </source>
</evidence>
<evidence type="ECO:0000256" key="4">
    <source>
        <dbReference type="ARBA" id="ARBA00022764"/>
    </source>
</evidence>
<evidence type="ECO:0000313" key="8">
    <source>
        <dbReference type="Proteomes" id="UP000027190"/>
    </source>
</evidence>
<dbReference type="GO" id="GO:0030288">
    <property type="term" value="C:outer membrane-bounded periplasmic space"/>
    <property type="evidence" value="ECO:0007669"/>
    <property type="project" value="TreeGrafter"/>
</dbReference>
<sequence>MKDHGVADNEVALKLTERPYFIPAVALGAATLILAGGALIASMSSSPSRKAADDGAAATTADIEATDPDNAGLPPTAPVVTPLDSVADITTEPLGEIETDTVKVASAAPTSAPAPAAAPFSFEQVINKAQALSEHEVQKSPPVPSSAAALNYDQYRRVEFKREAAEWTPDESVPFRVHYDPRGYLFNDEVKLNIIENGVAKPRAYNEADFSFFDLPLSDEDKKALGFAGFHVTTPLNSSGKWDDLISFKGASFFRALSAGTVYGASARGVAISTASPSGEEFPSFREFWLVKPEPGAHAMTVYALLNGQSMTGAFRFVITPGTATMIDVEAVFFPRRKLTEVGIAPITSMYYFSPQSINRGNRDYRVAVHDSEGLMMELQNGEWVWRPLANPSQLEISSFATEPPLGFGLIQRHRDFKDYDDLEASYERRPNVWIAPKGDWGPGNLTLVEIPTTNEYNDNIVVSWRPKAAWDAGKPVRLAYQMTWSLPQPVVAPVARITATKVGISPSTKRPVFLIDFESDNDALLRDAIPEVSTSAGTIIAPVVRPNPDTGGMRLSFELDTKDASLSELRARLTKADRPVSETWLYRWRP</sequence>
<feature type="domain" description="Glucan biosynthesis periplasmic MdoG C-terminal" evidence="6">
    <location>
        <begin position="120"/>
        <end position="589"/>
    </location>
</feature>
<dbReference type="EMBL" id="AWFG01000074">
    <property type="protein sequence ID" value="KCZ54486.1"/>
    <property type="molecule type" value="Genomic_DNA"/>
</dbReference>
<comment type="similarity">
    <text evidence="3">Belongs to the OpgD/OpgG family.</text>
</comment>
<dbReference type="InterPro" id="IPR007444">
    <property type="entry name" value="Glucan_biosyn_MdoG_C"/>
</dbReference>
<dbReference type="InterPro" id="IPR014718">
    <property type="entry name" value="GH-type_carb-bd"/>
</dbReference>
<keyword evidence="5" id="KW-1133">Transmembrane helix</keyword>
<reference evidence="7 8" key="1">
    <citation type="journal article" date="2014" name="Antonie Van Leeuwenhoek">
        <title>Hyphomonas beringensis sp. nov. and Hyphomonas chukchiensis sp. nov., isolated from surface seawater of the Bering Sea and Chukchi Sea.</title>
        <authorList>
            <person name="Li C."/>
            <person name="Lai Q."/>
            <person name="Li G."/>
            <person name="Dong C."/>
            <person name="Wang J."/>
            <person name="Liao Y."/>
            <person name="Shao Z."/>
        </authorList>
    </citation>
    <scope>NUCLEOTIDE SEQUENCE [LARGE SCALE GENOMIC DNA]</scope>
    <source>
        <strain evidence="7 8">BH-BN04-4</strain>
    </source>
</reference>
<proteinExistence type="inferred from homology"/>
<name>A0A062U2C8_9PROT</name>
<dbReference type="SUPFAM" id="SSF81296">
    <property type="entry name" value="E set domains"/>
    <property type="match status" value="1"/>
</dbReference>
<keyword evidence="8" id="KW-1185">Reference proteome</keyword>
<comment type="caution">
    <text evidence="7">The sequence shown here is derived from an EMBL/GenBank/DDBJ whole genome shotgun (WGS) entry which is preliminary data.</text>
</comment>
<dbReference type="PANTHER" id="PTHR30504">
    <property type="entry name" value="GLUCANS BIOSYNTHESIS PROTEIN"/>
    <property type="match status" value="1"/>
</dbReference>
<dbReference type="STRING" id="1280947.HY30_09375"/>
<dbReference type="UniPathway" id="UPA00637"/>
<dbReference type="InterPro" id="IPR014438">
    <property type="entry name" value="Glucan_biosyn_MdoG/MdoD"/>
</dbReference>
<dbReference type="Gene3D" id="2.60.40.10">
    <property type="entry name" value="Immunoglobulins"/>
    <property type="match status" value="1"/>
</dbReference>
<evidence type="ECO:0000256" key="1">
    <source>
        <dbReference type="ARBA" id="ARBA00004418"/>
    </source>
</evidence>
<keyword evidence="5" id="KW-0472">Membrane</keyword>
<dbReference type="GO" id="GO:0003824">
    <property type="term" value="F:catalytic activity"/>
    <property type="evidence" value="ECO:0007669"/>
    <property type="project" value="InterPro"/>
</dbReference>
<comment type="pathway">
    <text evidence="2">Glycan metabolism; osmoregulated periplasmic glucan (OPG) biosynthesis.</text>
</comment>
<dbReference type="Pfam" id="PF04349">
    <property type="entry name" value="MdoG"/>
    <property type="match status" value="1"/>
</dbReference>
<dbReference type="GO" id="GO:0051274">
    <property type="term" value="P:beta-glucan biosynthetic process"/>
    <property type="evidence" value="ECO:0007669"/>
    <property type="project" value="TreeGrafter"/>
</dbReference>
<dbReference type="GO" id="GO:0030246">
    <property type="term" value="F:carbohydrate binding"/>
    <property type="evidence" value="ECO:0007669"/>
    <property type="project" value="InterPro"/>
</dbReference>
<dbReference type="InterPro" id="IPR014756">
    <property type="entry name" value="Ig_E-set"/>
</dbReference>
<comment type="subcellular location">
    <subcellularLocation>
        <location evidence="1">Periplasm</location>
    </subcellularLocation>
</comment>
<evidence type="ECO:0000259" key="6">
    <source>
        <dbReference type="Pfam" id="PF04349"/>
    </source>
</evidence>
<accession>A0A062U2C8</accession>
<evidence type="ECO:0000256" key="3">
    <source>
        <dbReference type="ARBA" id="ARBA00009284"/>
    </source>
</evidence>
<feature type="transmembrane region" description="Helical" evidence="5">
    <location>
        <begin position="20"/>
        <end position="41"/>
    </location>
</feature>
<gene>
    <name evidence="7" type="ORF">HY30_09375</name>
</gene>
<evidence type="ECO:0000256" key="2">
    <source>
        <dbReference type="ARBA" id="ARBA00005001"/>
    </source>
</evidence>
<dbReference type="Proteomes" id="UP000027190">
    <property type="component" value="Unassembled WGS sequence"/>
</dbReference>
<dbReference type="eggNOG" id="COG3131">
    <property type="taxonomic scope" value="Bacteria"/>
</dbReference>
<dbReference type="PIRSF" id="PIRSF006281">
    <property type="entry name" value="MdoG"/>
    <property type="match status" value="1"/>
</dbReference>
<dbReference type="PANTHER" id="PTHR30504:SF2">
    <property type="entry name" value="GLUCANS BIOSYNTHESIS PROTEIN G"/>
    <property type="match status" value="1"/>
</dbReference>
<dbReference type="SUPFAM" id="SSF74650">
    <property type="entry name" value="Galactose mutarotase-like"/>
    <property type="match status" value="1"/>
</dbReference>
<keyword evidence="4" id="KW-0574">Periplasm</keyword>
<dbReference type="InterPro" id="IPR013783">
    <property type="entry name" value="Ig-like_fold"/>
</dbReference>
<organism evidence="7 8">
    <name type="scientific">Hyphomonas chukchiensis</name>
    <dbReference type="NCBI Taxonomy" id="1280947"/>
    <lineage>
        <taxon>Bacteria</taxon>
        <taxon>Pseudomonadati</taxon>
        <taxon>Pseudomonadota</taxon>
        <taxon>Alphaproteobacteria</taxon>
        <taxon>Hyphomonadales</taxon>
        <taxon>Hyphomonadaceae</taxon>
        <taxon>Hyphomonas</taxon>
    </lineage>
</organism>
<evidence type="ECO:0000256" key="5">
    <source>
        <dbReference type="SAM" id="Phobius"/>
    </source>
</evidence>
<protein>
    <recommendedName>
        <fullName evidence="6">Glucan biosynthesis periplasmic MdoG C-terminal domain-containing protein</fullName>
    </recommendedName>
</protein>
<dbReference type="Gene3D" id="2.70.98.10">
    <property type="match status" value="1"/>
</dbReference>
<keyword evidence="5" id="KW-0812">Transmembrane</keyword>
<dbReference type="AlphaFoldDB" id="A0A062U2C8"/>